<accession>A0A0E9QYV3</accession>
<dbReference type="AlphaFoldDB" id="A0A0E9QYV3"/>
<protein>
    <submittedName>
        <fullName evidence="2">Uncharacterized protein</fullName>
    </submittedName>
</protein>
<evidence type="ECO:0000256" key="1">
    <source>
        <dbReference type="SAM" id="MobiDB-lite"/>
    </source>
</evidence>
<sequence length="51" mass="5728">MLSEQHHEHRVAIAAIVTGKRPFSMMSLIRPGRTGNQKTREAEDGNAQRGR</sequence>
<evidence type="ECO:0000313" key="2">
    <source>
        <dbReference type="EMBL" id="JAH21420.1"/>
    </source>
</evidence>
<reference evidence="2" key="2">
    <citation type="journal article" date="2015" name="Fish Shellfish Immunol.">
        <title>Early steps in the European eel (Anguilla anguilla)-Vibrio vulnificus interaction in the gills: Role of the RtxA13 toxin.</title>
        <authorList>
            <person name="Callol A."/>
            <person name="Pajuelo D."/>
            <person name="Ebbesson L."/>
            <person name="Teles M."/>
            <person name="MacKenzie S."/>
            <person name="Amaro C."/>
        </authorList>
    </citation>
    <scope>NUCLEOTIDE SEQUENCE</scope>
</reference>
<name>A0A0E9QYV3_ANGAN</name>
<proteinExistence type="predicted"/>
<organism evidence="2">
    <name type="scientific">Anguilla anguilla</name>
    <name type="common">European freshwater eel</name>
    <name type="synonym">Muraena anguilla</name>
    <dbReference type="NCBI Taxonomy" id="7936"/>
    <lineage>
        <taxon>Eukaryota</taxon>
        <taxon>Metazoa</taxon>
        <taxon>Chordata</taxon>
        <taxon>Craniata</taxon>
        <taxon>Vertebrata</taxon>
        <taxon>Euteleostomi</taxon>
        <taxon>Actinopterygii</taxon>
        <taxon>Neopterygii</taxon>
        <taxon>Teleostei</taxon>
        <taxon>Anguilliformes</taxon>
        <taxon>Anguillidae</taxon>
        <taxon>Anguilla</taxon>
    </lineage>
</organism>
<reference evidence="2" key="1">
    <citation type="submission" date="2014-11" db="EMBL/GenBank/DDBJ databases">
        <authorList>
            <person name="Amaro Gonzalez C."/>
        </authorList>
    </citation>
    <scope>NUCLEOTIDE SEQUENCE</scope>
</reference>
<dbReference type="EMBL" id="GBXM01087157">
    <property type="protein sequence ID" value="JAH21420.1"/>
    <property type="molecule type" value="Transcribed_RNA"/>
</dbReference>
<feature type="region of interest" description="Disordered" evidence="1">
    <location>
        <begin position="26"/>
        <end position="51"/>
    </location>
</feature>